<dbReference type="Pfam" id="PF07690">
    <property type="entry name" value="MFS_1"/>
    <property type="match status" value="1"/>
</dbReference>
<protein>
    <submittedName>
        <fullName evidence="8">AmpG family muropeptide MFS transporter</fullName>
    </submittedName>
</protein>
<dbReference type="NCBIfam" id="TIGR00901">
    <property type="entry name" value="2A0125"/>
    <property type="match status" value="1"/>
</dbReference>
<feature type="transmembrane region" description="Helical" evidence="6">
    <location>
        <begin position="83"/>
        <end position="105"/>
    </location>
</feature>
<keyword evidence="4 6" id="KW-1133">Transmembrane helix</keyword>
<feature type="transmembrane region" description="Helical" evidence="6">
    <location>
        <begin position="15"/>
        <end position="37"/>
    </location>
</feature>
<dbReference type="InterPro" id="IPR036259">
    <property type="entry name" value="MFS_trans_sf"/>
</dbReference>
<dbReference type="SUPFAM" id="SSF103473">
    <property type="entry name" value="MFS general substrate transporter"/>
    <property type="match status" value="1"/>
</dbReference>
<name>A0ABZ0IDS5_9GAMM</name>
<evidence type="ECO:0000256" key="1">
    <source>
        <dbReference type="ARBA" id="ARBA00004141"/>
    </source>
</evidence>
<dbReference type="PANTHER" id="PTHR12778:SF10">
    <property type="entry name" value="MAJOR FACILITATOR SUPERFAMILY DOMAIN-CONTAINING PROTEIN 3"/>
    <property type="match status" value="1"/>
</dbReference>
<feature type="transmembrane region" description="Helical" evidence="6">
    <location>
        <begin position="269"/>
        <end position="286"/>
    </location>
</feature>
<feature type="transmembrane region" description="Helical" evidence="6">
    <location>
        <begin position="176"/>
        <end position="194"/>
    </location>
</feature>
<feature type="domain" description="Major facilitator superfamily (MFS) profile" evidence="7">
    <location>
        <begin position="14"/>
        <end position="409"/>
    </location>
</feature>
<feature type="transmembrane region" description="Helical" evidence="6">
    <location>
        <begin position="320"/>
        <end position="344"/>
    </location>
</feature>
<evidence type="ECO:0000256" key="5">
    <source>
        <dbReference type="ARBA" id="ARBA00023136"/>
    </source>
</evidence>
<dbReference type="Proteomes" id="UP001626549">
    <property type="component" value="Chromosome"/>
</dbReference>
<dbReference type="RefSeq" id="WP_407327187.1">
    <property type="nucleotide sequence ID" value="NZ_CP136865.1"/>
</dbReference>
<feature type="transmembrane region" description="Helical" evidence="6">
    <location>
        <begin position="383"/>
        <end position="404"/>
    </location>
</feature>
<dbReference type="InterPro" id="IPR011701">
    <property type="entry name" value="MFS"/>
</dbReference>
<feature type="transmembrane region" description="Helical" evidence="6">
    <location>
        <begin position="356"/>
        <end position="377"/>
    </location>
</feature>
<feature type="transmembrane region" description="Helical" evidence="6">
    <location>
        <begin position="293"/>
        <end position="314"/>
    </location>
</feature>
<keyword evidence="2" id="KW-0813">Transport</keyword>
<gene>
    <name evidence="8" type="ORF">R0137_14850</name>
</gene>
<dbReference type="InterPro" id="IPR004752">
    <property type="entry name" value="AmpG_permease/AT-1"/>
</dbReference>
<dbReference type="InterPro" id="IPR020846">
    <property type="entry name" value="MFS_dom"/>
</dbReference>
<dbReference type="PROSITE" id="PS50850">
    <property type="entry name" value="MFS"/>
    <property type="match status" value="1"/>
</dbReference>
<reference evidence="8 9" key="1">
    <citation type="submission" date="2023-10" db="EMBL/GenBank/DDBJ databases">
        <title>Two novel species belonging to the OM43/NOR5 clade.</title>
        <authorList>
            <person name="Park M."/>
        </authorList>
    </citation>
    <scope>NUCLEOTIDE SEQUENCE [LARGE SCALE GENOMIC DNA]</scope>
    <source>
        <strain evidence="8 9">IMCC45268</strain>
    </source>
</reference>
<keyword evidence="3 6" id="KW-0812">Transmembrane</keyword>
<evidence type="ECO:0000259" key="7">
    <source>
        <dbReference type="PROSITE" id="PS50850"/>
    </source>
</evidence>
<evidence type="ECO:0000256" key="3">
    <source>
        <dbReference type="ARBA" id="ARBA00022692"/>
    </source>
</evidence>
<evidence type="ECO:0000256" key="6">
    <source>
        <dbReference type="SAM" id="Phobius"/>
    </source>
</evidence>
<evidence type="ECO:0000313" key="9">
    <source>
        <dbReference type="Proteomes" id="UP001626549"/>
    </source>
</evidence>
<dbReference type="CDD" id="cd17486">
    <property type="entry name" value="MFS_AmpG_like"/>
    <property type="match status" value="1"/>
</dbReference>
<feature type="transmembrane region" description="Helical" evidence="6">
    <location>
        <begin position="223"/>
        <end position="240"/>
    </location>
</feature>
<dbReference type="PANTHER" id="PTHR12778">
    <property type="entry name" value="SOLUTE CARRIER FAMILY 33 ACETYL-COA TRANSPORTER -RELATED"/>
    <property type="match status" value="1"/>
</dbReference>
<accession>A0ABZ0IDS5</accession>
<keyword evidence="9" id="KW-1185">Reference proteome</keyword>
<evidence type="ECO:0000313" key="8">
    <source>
        <dbReference type="EMBL" id="WOJ96510.1"/>
    </source>
</evidence>
<evidence type="ECO:0000256" key="2">
    <source>
        <dbReference type="ARBA" id="ARBA00022448"/>
    </source>
</evidence>
<dbReference type="EMBL" id="CP136865">
    <property type="protein sequence ID" value="WOJ96510.1"/>
    <property type="molecule type" value="Genomic_DNA"/>
</dbReference>
<organism evidence="8 9">
    <name type="scientific">Congregibacter brevis</name>
    <dbReference type="NCBI Taxonomy" id="3081201"/>
    <lineage>
        <taxon>Bacteria</taxon>
        <taxon>Pseudomonadati</taxon>
        <taxon>Pseudomonadota</taxon>
        <taxon>Gammaproteobacteria</taxon>
        <taxon>Cellvibrionales</taxon>
        <taxon>Halieaceae</taxon>
        <taxon>Congregibacter</taxon>
    </lineage>
</organism>
<feature type="transmembrane region" description="Helical" evidence="6">
    <location>
        <begin position="43"/>
        <end position="62"/>
    </location>
</feature>
<keyword evidence="5 6" id="KW-0472">Membrane</keyword>
<comment type="subcellular location">
    <subcellularLocation>
        <location evidence="1">Membrane</location>
        <topology evidence="1">Multi-pass membrane protein</topology>
    </subcellularLocation>
</comment>
<dbReference type="Gene3D" id="1.20.1250.20">
    <property type="entry name" value="MFS general substrate transporter like domains"/>
    <property type="match status" value="1"/>
</dbReference>
<evidence type="ECO:0000256" key="4">
    <source>
        <dbReference type="ARBA" id="ARBA00022989"/>
    </source>
</evidence>
<proteinExistence type="predicted"/>
<sequence length="421" mass="45649">MTTGSVLQQILSRRMLICVFTGLSSGMPLYVLVQLLPAWLHDAGVSLADIGLFALVGIPYNWKFLWAPLMDRYVPLALGRRRAWMLVFQVALLVGIGAMGMINPAVSTSSVAVLAFIVAFFSASQDVAIDAYRRELLPDGELGLGNAVHVQAYRIASLVPGSLSLILADLLPWSSVFWITGAFMSVGILMTLFVREPESRLPKASGIRETLTAPFMEYIGRKGWRALLVVLAFLVLYKIGDNMATALSTPFYLDIGFTKTEIGLVAKNAALWPAIIGGLLGGVLMLKLGINRALWMFGLVQVVSILGFAVLAYYGPELWLLASVIAFEYLGVGMGTAAFTAFIARETSPLFAATQFSLFTALAAIPRTFANASTGFLVEYFDWVTFFLLCAVVALPGLLLLPWVAPWADAPELEAETETDA</sequence>